<evidence type="ECO:0000256" key="1">
    <source>
        <dbReference type="ARBA" id="ARBA00002591"/>
    </source>
</evidence>
<dbReference type="HAMAP" id="MF_00415">
    <property type="entry name" value="FlgH"/>
    <property type="match status" value="1"/>
</dbReference>
<dbReference type="PANTHER" id="PTHR34933">
    <property type="entry name" value="FLAGELLAR L-RING PROTEIN"/>
    <property type="match status" value="1"/>
</dbReference>
<dbReference type="PANTHER" id="PTHR34933:SF1">
    <property type="entry name" value="FLAGELLAR L-RING PROTEIN"/>
    <property type="match status" value="1"/>
</dbReference>
<reference evidence="9 10" key="1">
    <citation type="submission" date="2019-06" db="EMBL/GenBank/DDBJ databases">
        <authorList>
            <person name="Lee I."/>
            <person name="Jang G.I."/>
            <person name="Hwang C.Y."/>
        </authorList>
    </citation>
    <scope>NUCLEOTIDE SEQUENCE [LARGE SCALE GENOMIC DNA]</scope>
    <source>
        <strain evidence="9 10">PAMC 28131</strain>
    </source>
</reference>
<gene>
    <name evidence="7" type="primary">flgH</name>
    <name evidence="9" type="ORF">FJQ54_14495</name>
</gene>
<dbReference type="GO" id="GO:0003774">
    <property type="term" value="F:cytoskeletal motor activity"/>
    <property type="evidence" value="ECO:0007669"/>
    <property type="project" value="InterPro"/>
</dbReference>
<keyword evidence="9" id="KW-0969">Cilium</keyword>
<dbReference type="GO" id="GO:0071973">
    <property type="term" value="P:bacterial-type flagellum-dependent cell motility"/>
    <property type="evidence" value="ECO:0007669"/>
    <property type="project" value="InterPro"/>
</dbReference>
<sequence>MSTKLSKLLPFLFLLNGCSAARHLSDAVPPVPVALAEAPAPAAPTGGIWQASAGGLALAEDRRARRMGDLLTIRLVERIRAEKSVEQDSSRTSNRSLDLPNAWPLNKIDEGLFSGGTSSSFAGSGGASQANSLSGEFTVTVVRVLPNGALMVAGDRRIRLVRGEEQVQLTGIVRPEDIGPDNRVPSTRVADARLRFTGTGEVANQARQGWLSRFFDAVTPF</sequence>
<accession>A0A501XED6</accession>
<dbReference type="AlphaFoldDB" id="A0A501XED6"/>
<dbReference type="GO" id="GO:0009427">
    <property type="term" value="C:bacterial-type flagellum basal body, distal rod, L ring"/>
    <property type="evidence" value="ECO:0007669"/>
    <property type="project" value="InterPro"/>
</dbReference>
<name>A0A501XED6_9SPHN</name>
<evidence type="ECO:0000313" key="10">
    <source>
        <dbReference type="Proteomes" id="UP000319897"/>
    </source>
</evidence>
<keyword evidence="9" id="KW-0966">Cell projection</keyword>
<keyword evidence="9" id="KW-0282">Flagellum</keyword>
<comment type="subunit">
    <text evidence="7">The basal body constitutes a major portion of the flagellar organelle and consists of four rings (L,P,S, and M) mounted on a central rod.</text>
</comment>
<dbReference type="PRINTS" id="PR01008">
    <property type="entry name" value="FLGLRINGFLGH"/>
</dbReference>
<dbReference type="InterPro" id="IPR000527">
    <property type="entry name" value="Flag_Lring"/>
</dbReference>
<protein>
    <recommendedName>
        <fullName evidence="7">Flagellar L-ring protein</fullName>
    </recommendedName>
    <alternativeName>
        <fullName evidence="7">Basal body L-ring protein</fullName>
    </alternativeName>
</protein>
<comment type="subcellular location">
    <subcellularLocation>
        <location evidence="7">Cell outer membrane</location>
    </subcellularLocation>
    <subcellularLocation>
        <location evidence="7">Bacterial flagellum basal body</location>
    </subcellularLocation>
</comment>
<evidence type="ECO:0000256" key="4">
    <source>
        <dbReference type="ARBA" id="ARBA00023136"/>
    </source>
</evidence>
<evidence type="ECO:0000256" key="7">
    <source>
        <dbReference type="HAMAP-Rule" id="MF_00415"/>
    </source>
</evidence>
<keyword evidence="4 7" id="KW-0472">Membrane</keyword>
<feature type="chain" id="PRO_5021214547" description="Flagellar L-ring protein" evidence="8">
    <location>
        <begin position="21"/>
        <end position="221"/>
    </location>
</feature>
<evidence type="ECO:0000313" key="9">
    <source>
        <dbReference type="EMBL" id="TPE59008.1"/>
    </source>
</evidence>
<dbReference type="OrthoDB" id="9789227at2"/>
<dbReference type="Proteomes" id="UP000319897">
    <property type="component" value="Unassembled WGS sequence"/>
</dbReference>
<keyword evidence="3 8" id="KW-0732">Signal</keyword>
<dbReference type="GO" id="GO:0009279">
    <property type="term" value="C:cell outer membrane"/>
    <property type="evidence" value="ECO:0007669"/>
    <property type="project" value="UniProtKB-SubCell"/>
</dbReference>
<keyword evidence="10" id="KW-1185">Reference proteome</keyword>
<organism evidence="9 10">
    <name type="scientific">Sandaracinobacter neustonicus</name>
    <dbReference type="NCBI Taxonomy" id="1715348"/>
    <lineage>
        <taxon>Bacteria</taxon>
        <taxon>Pseudomonadati</taxon>
        <taxon>Pseudomonadota</taxon>
        <taxon>Alphaproteobacteria</taxon>
        <taxon>Sphingomonadales</taxon>
        <taxon>Sphingosinicellaceae</taxon>
        <taxon>Sandaracinobacter</taxon>
    </lineage>
</organism>
<proteinExistence type="inferred from homology"/>
<evidence type="ECO:0000256" key="5">
    <source>
        <dbReference type="ARBA" id="ARBA00023143"/>
    </source>
</evidence>
<evidence type="ECO:0000256" key="6">
    <source>
        <dbReference type="ARBA" id="ARBA00023237"/>
    </source>
</evidence>
<evidence type="ECO:0000256" key="3">
    <source>
        <dbReference type="ARBA" id="ARBA00022729"/>
    </source>
</evidence>
<evidence type="ECO:0000256" key="8">
    <source>
        <dbReference type="SAM" id="SignalP"/>
    </source>
</evidence>
<comment type="function">
    <text evidence="1 7">Assembles around the rod to form the L-ring and probably protects the motor/basal body from shearing forces during rotation.</text>
</comment>
<dbReference type="EMBL" id="VFSU01000032">
    <property type="protein sequence ID" value="TPE59008.1"/>
    <property type="molecule type" value="Genomic_DNA"/>
</dbReference>
<comment type="similarity">
    <text evidence="2 7">Belongs to the FlgH family.</text>
</comment>
<comment type="caution">
    <text evidence="9">The sequence shown here is derived from an EMBL/GenBank/DDBJ whole genome shotgun (WGS) entry which is preliminary data.</text>
</comment>
<feature type="signal peptide" evidence="8">
    <location>
        <begin position="1"/>
        <end position="20"/>
    </location>
</feature>
<dbReference type="RefSeq" id="WP_140929143.1">
    <property type="nucleotide sequence ID" value="NZ_VFSU01000032.1"/>
</dbReference>
<keyword evidence="5 7" id="KW-0975">Bacterial flagellum</keyword>
<keyword evidence="6 7" id="KW-0998">Cell outer membrane</keyword>
<dbReference type="Pfam" id="PF02107">
    <property type="entry name" value="FlgH"/>
    <property type="match status" value="1"/>
</dbReference>
<evidence type="ECO:0000256" key="2">
    <source>
        <dbReference type="ARBA" id="ARBA00006929"/>
    </source>
</evidence>